<dbReference type="InterPro" id="IPR029057">
    <property type="entry name" value="PRTase-like"/>
</dbReference>
<reference evidence="4" key="1">
    <citation type="submission" date="2016-10" db="EMBL/GenBank/DDBJ databases">
        <authorList>
            <person name="Varghese N."/>
            <person name="Submissions S."/>
        </authorList>
    </citation>
    <scope>NUCLEOTIDE SEQUENCE [LARGE SCALE GENOMIC DNA]</scope>
    <source>
        <strain evidence="4">DSM 22965</strain>
    </source>
</reference>
<dbReference type="AlphaFoldDB" id="A0A1H1RSG3"/>
<dbReference type="Gene3D" id="3.40.50.2020">
    <property type="match status" value="1"/>
</dbReference>
<evidence type="ECO:0000256" key="1">
    <source>
        <dbReference type="ARBA" id="ARBA00008007"/>
    </source>
</evidence>
<dbReference type="PANTHER" id="PTHR47505:SF1">
    <property type="entry name" value="DNA UTILIZATION PROTEIN YHGH"/>
    <property type="match status" value="1"/>
</dbReference>
<dbReference type="GO" id="GO:0016757">
    <property type="term" value="F:glycosyltransferase activity"/>
    <property type="evidence" value="ECO:0007669"/>
    <property type="project" value="UniProtKB-KW"/>
</dbReference>
<dbReference type="InterPro" id="IPR000836">
    <property type="entry name" value="PRTase_dom"/>
</dbReference>
<organism evidence="3 4">
    <name type="scientific">Agrococcus carbonis</name>
    <dbReference type="NCBI Taxonomy" id="684552"/>
    <lineage>
        <taxon>Bacteria</taxon>
        <taxon>Bacillati</taxon>
        <taxon>Actinomycetota</taxon>
        <taxon>Actinomycetes</taxon>
        <taxon>Micrococcales</taxon>
        <taxon>Microbacteriaceae</taxon>
        <taxon>Agrococcus</taxon>
    </lineage>
</organism>
<gene>
    <name evidence="3" type="ORF">SAMN04489719_2186</name>
</gene>
<keyword evidence="3" id="KW-0808">Transferase</keyword>
<dbReference type="STRING" id="684552.SAMN04489719_2186"/>
<dbReference type="SUPFAM" id="SSF53271">
    <property type="entry name" value="PRTase-like"/>
    <property type="match status" value="1"/>
</dbReference>
<comment type="similarity">
    <text evidence="1">Belongs to the ComF/GntX family.</text>
</comment>
<evidence type="ECO:0000259" key="2">
    <source>
        <dbReference type="Pfam" id="PF00156"/>
    </source>
</evidence>
<name>A0A1H1RSG3_9MICO</name>
<dbReference type="OrthoDB" id="5242900at2"/>
<protein>
    <submittedName>
        <fullName evidence="3">Predicted amidophosphoribosyltransferases</fullName>
    </submittedName>
</protein>
<evidence type="ECO:0000313" key="4">
    <source>
        <dbReference type="Proteomes" id="UP000199649"/>
    </source>
</evidence>
<dbReference type="PANTHER" id="PTHR47505">
    <property type="entry name" value="DNA UTILIZATION PROTEIN YHGH"/>
    <property type="match status" value="1"/>
</dbReference>
<sequence length="224" mass="22736">MELLPALREAASALWPVECAGCGALDVAVCAACRALVLDAPVRERLDGLPLAAAAEYAGPVRALVAACKERGARAEARALGAGLAAAVAALPEAALVRVPASRAGMRRRGFDPVALVARAAGLRSIALRRAGRPDAAGAQKERSVAERERAAHGSLALPRRAARALAGASVVVVDDVVTSGATVREAVRALRAAGCLPVGIAAVARTPRRLADAWTNVSIAGVE</sequence>
<dbReference type="EMBL" id="LT629734">
    <property type="protein sequence ID" value="SDS37969.1"/>
    <property type="molecule type" value="Genomic_DNA"/>
</dbReference>
<dbReference type="InterPro" id="IPR051910">
    <property type="entry name" value="ComF/GntX_DNA_util-trans"/>
</dbReference>
<evidence type="ECO:0000313" key="3">
    <source>
        <dbReference type="EMBL" id="SDS37969.1"/>
    </source>
</evidence>
<dbReference type="RefSeq" id="WP_092667036.1">
    <property type="nucleotide sequence ID" value="NZ_LT629734.1"/>
</dbReference>
<dbReference type="Pfam" id="PF00156">
    <property type="entry name" value="Pribosyltran"/>
    <property type="match status" value="1"/>
</dbReference>
<proteinExistence type="inferred from homology"/>
<accession>A0A1H1RSG3</accession>
<keyword evidence="4" id="KW-1185">Reference proteome</keyword>
<feature type="domain" description="Phosphoribosyltransferase" evidence="2">
    <location>
        <begin position="108"/>
        <end position="210"/>
    </location>
</feature>
<keyword evidence="3" id="KW-0328">Glycosyltransferase</keyword>
<dbReference type="Proteomes" id="UP000199649">
    <property type="component" value="Chromosome I"/>
</dbReference>